<evidence type="ECO:0008006" key="10">
    <source>
        <dbReference type="Google" id="ProtNLM"/>
    </source>
</evidence>
<dbReference type="eggNOG" id="COG1724">
    <property type="taxonomic scope" value="Bacteria"/>
</dbReference>
<keyword evidence="3" id="KW-0540">Nuclease</keyword>
<evidence type="ECO:0000256" key="2">
    <source>
        <dbReference type="ARBA" id="ARBA00022649"/>
    </source>
</evidence>
<name>A0A073JQ32_9BACI</name>
<keyword evidence="5" id="KW-0378">Hydrolase</keyword>
<dbReference type="InterPro" id="IPR012933">
    <property type="entry name" value="HicA_mRNA_interferase"/>
</dbReference>
<dbReference type="GO" id="GO:0003729">
    <property type="term" value="F:mRNA binding"/>
    <property type="evidence" value="ECO:0007669"/>
    <property type="project" value="InterPro"/>
</dbReference>
<sequence length="65" mass="7444">MKSYSSRELIKIVESHGWIKQKGRGKGDHFVFKKPGAPIDIVIYHPVKDVKRGTAHKILKQARAY</sequence>
<protein>
    <recommendedName>
        <fullName evidence="10">Toxin HicA</fullName>
    </recommendedName>
</protein>
<dbReference type="GO" id="GO:0004519">
    <property type="term" value="F:endonuclease activity"/>
    <property type="evidence" value="ECO:0007669"/>
    <property type="project" value="UniProtKB-KW"/>
</dbReference>
<dbReference type="Proteomes" id="UP000027822">
    <property type="component" value="Unassembled WGS sequence"/>
</dbReference>
<dbReference type="AlphaFoldDB" id="A0A073JQ32"/>
<dbReference type="RefSeq" id="WP_034643994.1">
    <property type="nucleotide sequence ID" value="NZ_CBCSJC010000026.1"/>
</dbReference>
<evidence type="ECO:0000313" key="8">
    <source>
        <dbReference type="EMBL" id="KEK17194.1"/>
    </source>
</evidence>
<accession>A0A073JQ32</accession>
<organism evidence="8 9">
    <name type="scientific">Bacillus manliponensis</name>
    <dbReference type="NCBI Taxonomy" id="574376"/>
    <lineage>
        <taxon>Bacteria</taxon>
        <taxon>Bacillati</taxon>
        <taxon>Bacillota</taxon>
        <taxon>Bacilli</taxon>
        <taxon>Bacillales</taxon>
        <taxon>Bacillaceae</taxon>
        <taxon>Bacillus</taxon>
        <taxon>Bacillus cereus group</taxon>
    </lineage>
</organism>
<dbReference type="InterPro" id="IPR038570">
    <property type="entry name" value="HicA_sf"/>
</dbReference>
<dbReference type="EMBL" id="JOTN01000039">
    <property type="protein sequence ID" value="KEK17194.1"/>
    <property type="molecule type" value="Genomic_DNA"/>
</dbReference>
<dbReference type="Gene3D" id="3.30.920.30">
    <property type="entry name" value="Hypothetical protein"/>
    <property type="match status" value="1"/>
</dbReference>
<evidence type="ECO:0000256" key="4">
    <source>
        <dbReference type="ARBA" id="ARBA00022759"/>
    </source>
</evidence>
<evidence type="ECO:0000256" key="5">
    <source>
        <dbReference type="ARBA" id="ARBA00022801"/>
    </source>
</evidence>
<evidence type="ECO:0000256" key="7">
    <source>
        <dbReference type="ARBA" id="ARBA00023016"/>
    </source>
</evidence>
<keyword evidence="4" id="KW-0255">Endonuclease</keyword>
<evidence type="ECO:0000256" key="6">
    <source>
        <dbReference type="ARBA" id="ARBA00022884"/>
    </source>
</evidence>
<keyword evidence="9" id="KW-1185">Reference proteome</keyword>
<dbReference type="STRING" id="574376.BAMA_16505"/>
<keyword evidence="7" id="KW-0346">Stress response</keyword>
<dbReference type="SUPFAM" id="SSF54786">
    <property type="entry name" value="YcfA/nrd intein domain"/>
    <property type="match status" value="1"/>
</dbReference>
<evidence type="ECO:0000313" key="9">
    <source>
        <dbReference type="Proteomes" id="UP000027822"/>
    </source>
</evidence>
<keyword evidence="6" id="KW-0694">RNA-binding</keyword>
<gene>
    <name evidence="8" type="ORF">BAMA_16505</name>
</gene>
<dbReference type="Pfam" id="PF07927">
    <property type="entry name" value="HicA_toxin"/>
    <property type="match status" value="1"/>
</dbReference>
<reference evidence="8 9" key="1">
    <citation type="submission" date="2014-06" db="EMBL/GenBank/DDBJ databases">
        <title>Draft genome sequence of Bacillus manliponensis JCM 15802 (MCCC 1A00708).</title>
        <authorList>
            <person name="Lai Q."/>
            <person name="Liu Y."/>
            <person name="Shao Z."/>
        </authorList>
    </citation>
    <scope>NUCLEOTIDE SEQUENCE [LARGE SCALE GENOMIC DNA]</scope>
    <source>
        <strain evidence="8 9">JCM 15802</strain>
    </source>
</reference>
<proteinExistence type="inferred from homology"/>
<comment type="similarity">
    <text evidence="1">Belongs to the HicA mRNA interferase family.</text>
</comment>
<dbReference type="OrthoDB" id="9811409at2"/>
<keyword evidence="2" id="KW-1277">Toxin-antitoxin system</keyword>
<comment type="caution">
    <text evidence="8">The sequence shown here is derived from an EMBL/GenBank/DDBJ whole genome shotgun (WGS) entry which is preliminary data.</text>
</comment>
<evidence type="ECO:0000256" key="1">
    <source>
        <dbReference type="ARBA" id="ARBA00006620"/>
    </source>
</evidence>
<dbReference type="GO" id="GO:0016787">
    <property type="term" value="F:hydrolase activity"/>
    <property type="evidence" value="ECO:0007669"/>
    <property type="project" value="UniProtKB-KW"/>
</dbReference>
<evidence type="ECO:0000256" key="3">
    <source>
        <dbReference type="ARBA" id="ARBA00022722"/>
    </source>
</evidence>